<proteinExistence type="inferred from homology"/>
<dbReference type="InterPro" id="IPR004651">
    <property type="entry name" value="HisF"/>
</dbReference>
<evidence type="ECO:0000256" key="2">
    <source>
        <dbReference type="ARBA" id="ARBA00009667"/>
    </source>
</evidence>
<evidence type="ECO:0000256" key="8">
    <source>
        <dbReference type="ARBA" id="ARBA00047838"/>
    </source>
</evidence>
<dbReference type="InterPro" id="IPR006062">
    <property type="entry name" value="His_biosynth"/>
</dbReference>
<evidence type="ECO:0000256" key="3">
    <source>
        <dbReference type="ARBA" id="ARBA00011152"/>
    </source>
</evidence>
<reference evidence="11 12" key="1">
    <citation type="submission" date="2022-02" db="EMBL/GenBank/DDBJ databases">
        <authorList>
            <person name="Min J."/>
        </authorList>
    </citation>
    <scope>NUCLEOTIDE SEQUENCE [LARGE SCALE GENOMIC DNA]</scope>
    <source>
        <strain evidence="11 12">GR10-1</strain>
    </source>
</reference>
<comment type="similarity">
    <text evidence="2 9 10">Belongs to the HisA/HisF family.</text>
</comment>
<comment type="catalytic activity">
    <reaction evidence="8 9">
        <text>5-[(5-phospho-1-deoxy-D-ribulos-1-ylimino)methylamino]-1-(5-phospho-beta-D-ribosyl)imidazole-4-carboxamide + L-glutamine = D-erythro-1-(imidazol-4-yl)glycerol 3-phosphate + 5-amino-1-(5-phospho-beta-D-ribosyl)imidazole-4-carboxamide + L-glutamate + H(+)</text>
        <dbReference type="Rhea" id="RHEA:24793"/>
        <dbReference type="ChEBI" id="CHEBI:15378"/>
        <dbReference type="ChEBI" id="CHEBI:29985"/>
        <dbReference type="ChEBI" id="CHEBI:58278"/>
        <dbReference type="ChEBI" id="CHEBI:58359"/>
        <dbReference type="ChEBI" id="CHEBI:58475"/>
        <dbReference type="ChEBI" id="CHEBI:58525"/>
        <dbReference type="EC" id="4.3.2.10"/>
    </reaction>
</comment>
<dbReference type="Proteomes" id="UP001202248">
    <property type="component" value="Unassembled WGS sequence"/>
</dbReference>
<dbReference type="CDD" id="cd04731">
    <property type="entry name" value="HisF"/>
    <property type="match status" value="1"/>
</dbReference>
<comment type="pathway">
    <text evidence="1 9">Amino-acid biosynthesis; L-histidine biosynthesis; L-histidine from 5-phospho-alpha-D-ribose 1-diphosphate: step 5/9.</text>
</comment>
<keyword evidence="9" id="KW-0963">Cytoplasm</keyword>
<name>A0ABS9SHF6_9BACT</name>
<dbReference type="PANTHER" id="PTHR21235:SF2">
    <property type="entry name" value="IMIDAZOLE GLYCEROL PHOSPHATE SYNTHASE HISHF"/>
    <property type="match status" value="1"/>
</dbReference>
<gene>
    <name evidence="9 11" type="primary">hisF</name>
    <name evidence="11" type="ORF">MKP09_07485</name>
</gene>
<keyword evidence="5 9" id="KW-0368">Histidine biosynthesis</keyword>
<protein>
    <recommendedName>
        <fullName evidence="9">Imidazole glycerol phosphate synthase subunit HisF</fullName>
        <ecNumber evidence="9">4.3.2.10</ecNumber>
    </recommendedName>
    <alternativeName>
        <fullName evidence="9">IGP synthase cyclase subunit</fullName>
    </alternativeName>
    <alternativeName>
        <fullName evidence="9">IGP synthase subunit HisF</fullName>
    </alternativeName>
    <alternativeName>
        <fullName evidence="9">ImGP synthase subunit HisF</fullName>
        <shortName evidence="9">IGPS subunit HisF</shortName>
    </alternativeName>
</protein>
<dbReference type="EMBL" id="JAKWBL010000001">
    <property type="protein sequence ID" value="MCH5597760.1"/>
    <property type="molecule type" value="Genomic_DNA"/>
</dbReference>
<evidence type="ECO:0000313" key="11">
    <source>
        <dbReference type="EMBL" id="MCH5597760.1"/>
    </source>
</evidence>
<comment type="subcellular location">
    <subcellularLocation>
        <location evidence="9">Cytoplasm</location>
    </subcellularLocation>
</comment>
<organism evidence="11 12">
    <name type="scientific">Niabella ginsengisoli</name>
    <dbReference type="NCBI Taxonomy" id="522298"/>
    <lineage>
        <taxon>Bacteria</taxon>
        <taxon>Pseudomonadati</taxon>
        <taxon>Bacteroidota</taxon>
        <taxon>Chitinophagia</taxon>
        <taxon>Chitinophagales</taxon>
        <taxon>Chitinophagaceae</taxon>
        <taxon>Niabella</taxon>
    </lineage>
</organism>
<dbReference type="NCBIfam" id="TIGR00735">
    <property type="entry name" value="hisF"/>
    <property type="match status" value="1"/>
</dbReference>
<comment type="subunit">
    <text evidence="3 9">Heterodimer of HisH and HisF.</text>
</comment>
<keyword evidence="12" id="KW-1185">Reference proteome</keyword>
<dbReference type="GO" id="GO:0016829">
    <property type="term" value="F:lyase activity"/>
    <property type="evidence" value="ECO:0007669"/>
    <property type="project" value="UniProtKB-KW"/>
</dbReference>
<dbReference type="PANTHER" id="PTHR21235">
    <property type="entry name" value="IMIDAZOLE GLYCEROL PHOSPHATE SYNTHASE SUBUNIT HISF/H IGP SYNTHASE SUBUNIT HISF/H"/>
    <property type="match status" value="1"/>
</dbReference>
<dbReference type="RefSeq" id="WP_240827126.1">
    <property type="nucleotide sequence ID" value="NZ_JAKWBL010000001.1"/>
</dbReference>
<evidence type="ECO:0000256" key="10">
    <source>
        <dbReference type="RuleBase" id="RU003657"/>
    </source>
</evidence>
<comment type="caution">
    <text evidence="11">The sequence shown here is derived from an EMBL/GenBank/DDBJ whole genome shotgun (WGS) entry which is preliminary data.</text>
</comment>
<dbReference type="InterPro" id="IPR050064">
    <property type="entry name" value="IGPS_HisA/HisF"/>
</dbReference>
<dbReference type="EC" id="4.3.2.10" evidence="9"/>
<dbReference type="HAMAP" id="MF_01013">
    <property type="entry name" value="HisF"/>
    <property type="match status" value="1"/>
</dbReference>
<dbReference type="InterPro" id="IPR013785">
    <property type="entry name" value="Aldolase_TIM"/>
</dbReference>
<evidence type="ECO:0000256" key="5">
    <source>
        <dbReference type="ARBA" id="ARBA00023102"/>
    </source>
</evidence>
<evidence type="ECO:0000256" key="4">
    <source>
        <dbReference type="ARBA" id="ARBA00022605"/>
    </source>
</evidence>
<keyword evidence="6 9" id="KW-0456">Lyase</keyword>
<evidence type="ECO:0000256" key="9">
    <source>
        <dbReference type="HAMAP-Rule" id="MF_01013"/>
    </source>
</evidence>
<evidence type="ECO:0000313" key="12">
    <source>
        <dbReference type="Proteomes" id="UP001202248"/>
    </source>
</evidence>
<comment type="function">
    <text evidence="7 9">IGPS catalyzes the conversion of PRFAR and glutamine to IGP, AICAR and glutamate. The HisF subunit catalyzes the cyclization activity that produces IGP and AICAR from PRFAR using the ammonia provided by the HisH subunit.</text>
</comment>
<evidence type="ECO:0000256" key="7">
    <source>
        <dbReference type="ARBA" id="ARBA00025475"/>
    </source>
</evidence>
<feature type="active site" evidence="9">
    <location>
        <position position="11"/>
    </location>
</feature>
<dbReference type="InterPro" id="IPR011060">
    <property type="entry name" value="RibuloseP-bd_barrel"/>
</dbReference>
<evidence type="ECO:0000256" key="1">
    <source>
        <dbReference type="ARBA" id="ARBA00005091"/>
    </source>
</evidence>
<dbReference type="Gene3D" id="3.20.20.70">
    <property type="entry name" value="Aldolase class I"/>
    <property type="match status" value="1"/>
</dbReference>
<accession>A0ABS9SHF6</accession>
<evidence type="ECO:0000256" key="6">
    <source>
        <dbReference type="ARBA" id="ARBA00023239"/>
    </source>
</evidence>
<feature type="active site" evidence="9">
    <location>
        <position position="130"/>
    </location>
</feature>
<dbReference type="SUPFAM" id="SSF51366">
    <property type="entry name" value="Ribulose-phoshate binding barrel"/>
    <property type="match status" value="1"/>
</dbReference>
<keyword evidence="4 9" id="KW-0028">Amino-acid biosynthesis</keyword>
<sequence>MLAKRIIPCLDIKDGRTVKGTNFVELRDAGDPVELAIRYSKEGADELVFLDITATVDKRKTLADLVRKIATHINIPFTVGGGINTVEDVSVLLENGADKISVNTSAVKRPELIAELAKNFGSQCVVVAVDIKLFDGVWKVVTHGGRTPTPLIATEWVKQCRDLGAGEILLTSMENDGTKAGFAVDITAEISRSVNIPVIASGGAGAMEHFDEVFTKGSADAALAASIFHFKEIEIKDLKEYLQKQNIAVRL</sequence>
<dbReference type="Pfam" id="PF00977">
    <property type="entry name" value="His_biosynth"/>
    <property type="match status" value="1"/>
</dbReference>